<dbReference type="Pfam" id="PF04365">
    <property type="entry name" value="BrnT_toxin"/>
    <property type="match status" value="1"/>
</dbReference>
<organism evidence="1 2">
    <name type="scientific">Moritella marina ATCC 15381</name>
    <dbReference type="NCBI Taxonomy" id="1202962"/>
    <lineage>
        <taxon>Bacteria</taxon>
        <taxon>Pseudomonadati</taxon>
        <taxon>Pseudomonadota</taxon>
        <taxon>Gammaproteobacteria</taxon>
        <taxon>Alteromonadales</taxon>
        <taxon>Moritellaceae</taxon>
        <taxon>Moritella</taxon>
    </lineage>
</organism>
<dbReference type="OrthoDB" id="9802417at2"/>
<accession>A0A5J6WKN7</accession>
<dbReference type="InterPro" id="IPR038573">
    <property type="entry name" value="BrnT_sf"/>
</dbReference>
<keyword evidence="2" id="KW-1185">Reference proteome</keyword>
<reference evidence="1 2" key="1">
    <citation type="submission" date="2019-09" db="EMBL/GenBank/DDBJ databases">
        <title>Hybrid Assembly of the complete Genome of the Deep-Sea Bacterium Moritella marina from long Nanopore and Illumina reads.</title>
        <authorList>
            <person name="Magin S."/>
            <person name="Georgoulis A."/>
            <person name="Papadimitriou K."/>
            <person name="Iliakis G."/>
            <person name="Vorgias C.E."/>
        </authorList>
    </citation>
    <scope>NUCLEOTIDE SEQUENCE [LARGE SCALE GENOMIC DNA]</scope>
    <source>
        <strain evidence="1 2">MP-1</strain>
    </source>
</reference>
<dbReference type="KEGG" id="mmaa:FR932_12200"/>
<evidence type="ECO:0000313" key="2">
    <source>
        <dbReference type="Proteomes" id="UP000327424"/>
    </source>
</evidence>
<dbReference type="Gene3D" id="3.10.450.530">
    <property type="entry name" value="Ribonuclease toxin, BrnT, of type II toxin-antitoxin system"/>
    <property type="match status" value="1"/>
</dbReference>
<name>A0A5J6WKN7_MORMI</name>
<sequence>MNNFEYDPNKSQANFDKHGIDFDDAKSLWNDPNLIEIPANTSDEARFVIIAFHNGKHWSAVITYRNNNIRIISVRRSRKNEVTFYESF</sequence>
<dbReference type="RefSeq" id="WP_019443015.1">
    <property type="nucleotide sequence ID" value="NZ_ALOE01000038.1"/>
</dbReference>
<dbReference type="InterPro" id="IPR007460">
    <property type="entry name" value="BrnT_toxin"/>
</dbReference>
<protein>
    <submittedName>
        <fullName evidence="1">BrnT family toxin</fullName>
    </submittedName>
</protein>
<dbReference type="AlphaFoldDB" id="A0A5J6WKN7"/>
<dbReference type="EMBL" id="CP044399">
    <property type="protein sequence ID" value="QFI38557.1"/>
    <property type="molecule type" value="Genomic_DNA"/>
</dbReference>
<proteinExistence type="predicted"/>
<dbReference type="Proteomes" id="UP000327424">
    <property type="component" value="Chromosome"/>
</dbReference>
<gene>
    <name evidence="1" type="ORF">FR932_12200</name>
</gene>
<evidence type="ECO:0000313" key="1">
    <source>
        <dbReference type="EMBL" id="QFI38557.1"/>
    </source>
</evidence>